<sequence>MLKNYTSSVPATRSISYIETKLAQKGARQILKLYDATARVEGICFIIPLNGKDIPFKLPAKVAECEKVLMANLSSRARPETKKKIPQQAERTAWKILSDWVEAQMAMIELAQVEVLEVFLPYVYDHQKQQTFFEQIKEKKYKALLPAGSTNRKDSDANT</sequence>
<gene>
    <name evidence="1" type="ORF">LCGC14_2923660</name>
</gene>
<protein>
    <submittedName>
        <fullName evidence="1">Uncharacterized protein</fullName>
    </submittedName>
</protein>
<organism evidence="1">
    <name type="scientific">marine sediment metagenome</name>
    <dbReference type="NCBI Taxonomy" id="412755"/>
    <lineage>
        <taxon>unclassified sequences</taxon>
        <taxon>metagenomes</taxon>
        <taxon>ecological metagenomes</taxon>
    </lineage>
</organism>
<comment type="caution">
    <text evidence="1">The sequence shown here is derived from an EMBL/GenBank/DDBJ whole genome shotgun (WGS) entry which is preliminary data.</text>
</comment>
<dbReference type="AlphaFoldDB" id="A0A0F9AE44"/>
<reference evidence="1" key="1">
    <citation type="journal article" date="2015" name="Nature">
        <title>Complex archaea that bridge the gap between prokaryotes and eukaryotes.</title>
        <authorList>
            <person name="Spang A."/>
            <person name="Saw J.H."/>
            <person name="Jorgensen S.L."/>
            <person name="Zaremba-Niedzwiedzka K."/>
            <person name="Martijn J."/>
            <person name="Lind A.E."/>
            <person name="van Eijk R."/>
            <person name="Schleper C."/>
            <person name="Guy L."/>
            <person name="Ettema T.J."/>
        </authorList>
    </citation>
    <scope>NUCLEOTIDE SEQUENCE</scope>
</reference>
<evidence type="ECO:0000313" key="1">
    <source>
        <dbReference type="EMBL" id="KKK70471.1"/>
    </source>
</evidence>
<proteinExistence type="predicted"/>
<dbReference type="EMBL" id="LAZR01058177">
    <property type="protein sequence ID" value="KKK70471.1"/>
    <property type="molecule type" value="Genomic_DNA"/>
</dbReference>
<name>A0A0F9AE44_9ZZZZ</name>
<accession>A0A0F9AE44</accession>